<dbReference type="OrthoDB" id="2550057at2759"/>
<dbReference type="AlphaFoldDB" id="A0A9P5Z167"/>
<dbReference type="SUPFAM" id="SSF81296">
    <property type="entry name" value="E set domains"/>
    <property type="match status" value="1"/>
</dbReference>
<accession>A0A9P5Z167</accession>
<feature type="chain" id="PRO_5040299267" description="Chitin-binding type-4 domain-containing protein" evidence="2">
    <location>
        <begin position="25"/>
        <end position="230"/>
    </location>
</feature>
<dbReference type="PANTHER" id="PTHR34823:SF1">
    <property type="entry name" value="CHITIN-BINDING TYPE-4 DOMAIN-CONTAINING PROTEIN"/>
    <property type="match status" value="1"/>
</dbReference>
<organism evidence="4 5">
    <name type="scientific">Pholiota conissans</name>
    <dbReference type="NCBI Taxonomy" id="109636"/>
    <lineage>
        <taxon>Eukaryota</taxon>
        <taxon>Fungi</taxon>
        <taxon>Dikarya</taxon>
        <taxon>Basidiomycota</taxon>
        <taxon>Agaricomycotina</taxon>
        <taxon>Agaricomycetes</taxon>
        <taxon>Agaricomycetidae</taxon>
        <taxon>Agaricales</taxon>
        <taxon>Agaricineae</taxon>
        <taxon>Strophariaceae</taxon>
        <taxon>Pholiota</taxon>
    </lineage>
</organism>
<dbReference type="InterPro" id="IPR014756">
    <property type="entry name" value="Ig_E-set"/>
</dbReference>
<dbReference type="Proteomes" id="UP000807469">
    <property type="component" value="Unassembled WGS sequence"/>
</dbReference>
<gene>
    <name evidence="4" type="ORF">BDN70DRAFT_878673</name>
</gene>
<dbReference type="InterPro" id="IPR051024">
    <property type="entry name" value="GlcNAc_Chitin_IntDeg"/>
</dbReference>
<dbReference type="CDD" id="cd21177">
    <property type="entry name" value="LPMO_AA10"/>
    <property type="match status" value="1"/>
</dbReference>
<comment type="caution">
    <text evidence="4">The sequence shown here is derived from an EMBL/GenBank/DDBJ whole genome shotgun (WGS) entry which is preliminary data.</text>
</comment>
<reference evidence="4" key="1">
    <citation type="submission" date="2020-11" db="EMBL/GenBank/DDBJ databases">
        <authorList>
            <consortium name="DOE Joint Genome Institute"/>
            <person name="Ahrendt S."/>
            <person name="Riley R."/>
            <person name="Andreopoulos W."/>
            <person name="Labutti K."/>
            <person name="Pangilinan J."/>
            <person name="Ruiz-Duenas F.J."/>
            <person name="Barrasa J.M."/>
            <person name="Sanchez-Garcia M."/>
            <person name="Camarero S."/>
            <person name="Miyauchi S."/>
            <person name="Serrano A."/>
            <person name="Linde D."/>
            <person name="Babiker R."/>
            <person name="Drula E."/>
            <person name="Ayuso-Fernandez I."/>
            <person name="Pacheco R."/>
            <person name="Padilla G."/>
            <person name="Ferreira P."/>
            <person name="Barriuso J."/>
            <person name="Kellner H."/>
            <person name="Castanera R."/>
            <person name="Alfaro M."/>
            <person name="Ramirez L."/>
            <person name="Pisabarro A.G."/>
            <person name="Kuo A."/>
            <person name="Tritt A."/>
            <person name="Lipzen A."/>
            <person name="He G."/>
            <person name="Yan M."/>
            <person name="Ng V."/>
            <person name="Cullen D."/>
            <person name="Martin F."/>
            <person name="Rosso M.-N."/>
            <person name="Henrissat B."/>
            <person name="Hibbett D."/>
            <person name="Martinez A.T."/>
            <person name="Grigoriev I.V."/>
        </authorList>
    </citation>
    <scope>NUCLEOTIDE SEQUENCE</scope>
    <source>
        <strain evidence="4">CIRM-BRFM 674</strain>
    </source>
</reference>
<dbReference type="EMBL" id="MU155211">
    <property type="protein sequence ID" value="KAF9479508.1"/>
    <property type="molecule type" value="Genomic_DNA"/>
</dbReference>
<dbReference type="InterPro" id="IPR004302">
    <property type="entry name" value="Cellulose/chitin-bd_N"/>
</dbReference>
<evidence type="ECO:0000259" key="3">
    <source>
        <dbReference type="Pfam" id="PF03067"/>
    </source>
</evidence>
<evidence type="ECO:0000256" key="2">
    <source>
        <dbReference type="SAM" id="SignalP"/>
    </source>
</evidence>
<evidence type="ECO:0000313" key="5">
    <source>
        <dbReference type="Proteomes" id="UP000807469"/>
    </source>
</evidence>
<dbReference type="Gene3D" id="2.70.50.50">
    <property type="entry name" value="chitin-binding protein cbp21"/>
    <property type="match status" value="1"/>
</dbReference>
<evidence type="ECO:0000313" key="4">
    <source>
        <dbReference type="EMBL" id="KAF9479508.1"/>
    </source>
</evidence>
<proteinExistence type="predicted"/>
<protein>
    <recommendedName>
        <fullName evidence="3">Chitin-binding type-4 domain-containing protein</fullName>
    </recommendedName>
</protein>
<keyword evidence="5" id="KW-1185">Reference proteome</keyword>
<evidence type="ECO:0000256" key="1">
    <source>
        <dbReference type="ARBA" id="ARBA00022729"/>
    </source>
</evidence>
<dbReference type="PANTHER" id="PTHR34823">
    <property type="entry name" value="GLCNAC-BINDING PROTEIN A"/>
    <property type="match status" value="1"/>
</dbReference>
<sequence length="230" mass="24225">MINTLTLSSLALAMLRIAVAPVSAHGYVENPPSRQALCNAGVVPGCGSVQWEPQSVEGLQGSFKCNGDGARFPELNDDALWHGHFFTVLPGLDALPFTWKLPAPHRTATWEYFVITQNNALLTSINDFNATPPAIVTHQVPLAGYTGRQTVLARWNIGDTPNAFYSCVDLLIVPTEAATVVPGAAATQVPIGMPLGMPGLGLDMTMNSSGSASTAASANMPFYIIQGASS</sequence>
<dbReference type="Pfam" id="PF03067">
    <property type="entry name" value="LPMO_10"/>
    <property type="match status" value="1"/>
</dbReference>
<name>A0A9P5Z167_9AGAR</name>
<keyword evidence="1 2" id="KW-0732">Signal</keyword>
<feature type="domain" description="Chitin-binding type-4" evidence="3">
    <location>
        <begin position="25"/>
        <end position="170"/>
    </location>
</feature>
<feature type="signal peptide" evidence="2">
    <location>
        <begin position="1"/>
        <end position="24"/>
    </location>
</feature>